<dbReference type="CDD" id="cd00130">
    <property type="entry name" value="PAS"/>
    <property type="match status" value="2"/>
</dbReference>
<dbReference type="GO" id="GO:0003824">
    <property type="term" value="F:catalytic activity"/>
    <property type="evidence" value="ECO:0007669"/>
    <property type="project" value="UniProtKB-ARBA"/>
</dbReference>
<dbReference type="PANTHER" id="PTHR44757">
    <property type="entry name" value="DIGUANYLATE CYCLASE DGCP"/>
    <property type="match status" value="1"/>
</dbReference>
<keyword evidence="1" id="KW-1133">Transmembrane helix</keyword>
<dbReference type="Proteomes" id="UP000075359">
    <property type="component" value="Unassembled WGS sequence"/>
</dbReference>
<dbReference type="STRING" id="1630136.AS592_10360"/>
<dbReference type="InterPro" id="IPR029787">
    <property type="entry name" value="Nucleotide_cyclase"/>
</dbReference>
<dbReference type="EMBL" id="LNKT01000001">
    <property type="protein sequence ID" value="KYJ87503.1"/>
    <property type="molecule type" value="Genomic_DNA"/>
</dbReference>
<feature type="transmembrane region" description="Helical" evidence="1">
    <location>
        <begin position="14"/>
        <end position="33"/>
    </location>
</feature>
<dbReference type="PROSITE" id="PS50112">
    <property type="entry name" value="PAS"/>
    <property type="match status" value="2"/>
</dbReference>
<sequence>MKLTKKLTRKVDNFFLLFAFFAIILSALFFYLLQGDRSIRNYDEYRQVLQKMNNLEHQWDSVFFQKYRYIDHDETSRISKAFNEQIEFLEKSDMKKEFGKHIFNDFKTLEETYARKHDLLIQFESLNANLTNSIHTMYDLKKNIDMHYNGDHEKRELINALFFNVGQIYMGMPYDKLEFDRLITSLKVCMNEDKLFKYLCLHLENFASNVEKMNLILEQNKKNDLAKEITHLSDEMSQLYSKVRERQKMIAIGFFLLAFLILFLLIYNYKRVKKTAKELLAFRYAIENSDNAIVITDVDRHIEFVNEAFEKHTGYRKEEVYGENPNLLKSDLVPEEVYRELNETLDRGEKWQGELINRKKDGSLLYERASIVPIFMDGELVQYLAIKLDVTEYIRQQKILQQSATVYNSIGDGILITDKDKKIVSVNPAFRNIFGYSEEELLGKEPMVIMSLKEDEVFYKNMWHRLLTEGRWSGRVDNKAKNGKIIPVWLTIAVVRNEKEEIQNFIAIYTNLEEIIKMEDKANFLAYHDSLTQLPNRTRFETNIVDILELAKIEKQKVAILFIDLDRFKVINDTLGHHIGDEMLIQLAKRIHAQLDSNALLARIGGDEFVVVVNLKEKKKEAGLLAEKLLSVIREPILIHDYHLNTTASIGIAVYPDDGEDRNEIVKHADSAMYYAKEKGKDNYQFYTRQLSLDVEARLELEQELLHALRKKELTLYYQPQYDLESRKVVGAEALLRWRNEHLGIVPPDRFISIAEETGIIIDIGYFVFEEACQTYMQWQKEGLDVGSISLNISSIQFREEDIFKRFEEIILRTGIPAHKIEIEITERFIMEYSTINLTILEDLRNIGCKISIDDFGTGYSSMSYIKSLALDTIKIDKSFIADLPHDSHDAEVSKAIIALSKSLGYQVVAEGIETAEQEAFLKTHGCDIGQGFYFAKPMPSEDFIAFVKEKEKKQ</sequence>
<feature type="domain" description="PAS" evidence="2">
    <location>
        <begin position="278"/>
        <end position="347"/>
    </location>
</feature>
<dbReference type="Gene3D" id="3.30.70.270">
    <property type="match status" value="1"/>
</dbReference>
<dbReference type="Gene3D" id="3.20.20.450">
    <property type="entry name" value="EAL domain"/>
    <property type="match status" value="1"/>
</dbReference>
<dbReference type="CDD" id="cd01948">
    <property type="entry name" value="EAL"/>
    <property type="match status" value="1"/>
</dbReference>
<feature type="domain" description="EAL" evidence="4">
    <location>
        <begin position="698"/>
        <end position="952"/>
    </location>
</feature>
<protein>
    <recommendedName>
        <fullName evidence="8">Diguanylate cyclase</fullName>
    </recommendedName>
</protein>
<dbReference type="SMART" id="SM00086">
    <property type="entry name" value="PAC"/>
    <property type="match status" value="2"/>
</dbReference>
<dbReference type="NCBIfam" id="TIGR00229">
    <property type="entry name" value="sensory_box"/>
    <property type="match status" value="2"/>
</dbReference>
<dbReference type="Gene3D" id="3.30.450.20">
    <property type="entry name" value="PAS domain"/>
    <property type="match status" value="2"/>
</dbReference>
<dbReference type="AlphaFoldDB" id="A0A151CJS2"/>
<dbReference type="InterPro" id="IPR035965">
    <property type="entry name" value="PAS-like_dom_sf"/>
</dbReference>
<gene>
    <name evidence="6" type="ORF">AS592_10360</name>
</gene>
<dbReference type="Pfam" id="PF00563">
    <property type="entry name" value="EAL"/>
    <property type="match status" value="1"/>
</dbReference>
<dbReference type="InterPro" id="IPR000700">
    <property type="entry name" value="PAS-assoc_C"/>
</dbReference>
<evidence type="ECO:0000256" key="1">
    <source>
        <dbReference type="SAM" id="Phobius"/>
    </source>
</evidence>
<dbReference type="SMART" id="SM00091">
    <property type="entry name" value="PAS"/>
    <property type="match status" value="2"/>
</dbReference>
<dbReference type="InterPro" id="IPR035919">
    <property type="entry name" value="EAL_sf"/>
</dbReference>
<dbReference type="SMART" id="SM00052">
    <property type="entry name" value="EAL"/>
    <property type="match status" value="1"/>
</dbReference>
<feature type="domain" description="GGDEF" evidence="5">
    <location>
        <begin position="556"/>
        <end position="689"/>
    </location>
</feature>
<dbReference type="PANTHER" id="PTHR44757:SF2">
    <property type="entry name" value="BIOFILM ARCHITECTURE MAINTENANCE PROTEIN MBAA"/>
    <property type="match status" value="1"/>
</dbReference>
<dbReference type="InterPro" id="IPR043128">
    <property type="entry name" value="Rev_trsase/Diguanyl_cyclase"/>
</dbReference>
<keyword evidence="1" id="KW-0472">Membrane</keyword>
<dbReference type="SUPFAM" id="SSF55073">
    <property type="entry name" value="Nucleotide cyclase"/>
    <property type="match status" value="1"/>
</dbReference>
<evidence type="ECO:0008006" key="8">
    <source>
        <dbReference type="Google" id="ProtNLM"/>
    </source>
</evidence>
<feature type="transmembrane region" description="Helical" evidence="1">
    <location>
        <begin position="249"/>
        <end position="269"/>
    </location>
</feature>
<dbReference type="InterPro" id="IPR000160">
    <property type="entry name" value="GGDEF_dom"/>
</dbReference>
<comment type="caution">
    <text evidence="6">The sequence shown here is derived from an EMBL/GenBank/DDBJ whole genome shotgun (WGS) entry which is preliminary data.</text>
</comment>
<dbReference type="FunFam" id="3.30.70.270:FF:000001">
    <property type="entry name" value="Diguanylate cyclase domain protein"/>
    <property type="match status" value="1"/>
</dbReference>
<organism evidence="6 7">
    <name type="scientific">Sulfurovum riftiae</name>
    <dbReference type="NCBI Taxonomy" id="1630136"/>
    <lineage>
        <taxon>Bacteria</taxon>
        <taxon>Pseudomonadati</taxon>
        <taxon>Campylobacterota</taxon>
        <taxon>Epsilonproteobacteria</taxon>
        <taxon>Campylobacterales</taxon>
        <taxon>Sulfurovaceae</taxon>
        <taxon>Sulfurovum</taxon>
    </lineage>
</organism>
<evidence type="ECO:0000313" key="7">
    <source>
        <dbReference type="Proteomes" id="UP000075359"/>
    </source>
</evidence>
<name>A0A151CJS2_9BACT</name>
<dbReference type="PROSITE" id="PS50113">
    <property type="entry name" value="PAC"/>
    <property type="match status" value="1"/>
</dbReference>
<dbReference type="OrthoDB" id="5372181at2"/>
<accession>A0A151CJS2</accession>
<dbReference type="InterPro" id="IPR001633">
    <property type="entry name" value="EAL_dom"/>
</dbReference>
<dbReference type="Pfam" id="PF13426">
    <property type="entry name" value="PAS_9"/>
    <property type="match status" value="2"/>
</dbReference>
<feature type="domain" description="PAC" evidence="3">
    <location>
        <begin position="349"/>
        <end position="402"/>
    </location>
</feature>
<dbReference type="SMART" id="SM00267">
    <property type="entry name" value="GGDEF"/>
    <property type="match status" value="1"/>
</dbReference>
<evidence type="ECO:0000259" key="5">
    <source>
        <dbReference type="PROSITE" id="PS50887"/>
    </source>
</evidence>
<dbReference type="InterPro" id="IPR000014">
    <property type="entry name" value="PAS"/>
</dbReference>
<dbReference type="RefSeq" id="WP_067328396.1">
    <property type="nucleotide sequence ID" value="NZ_LNKT01000001.1"/>
</dbReference>
<dbReference type="PROSITE" id="PS50887">
    <property type="entry name" value="GGDEF"/>
    <property type="match status" value="1"/>
</dbReference>
<feature type="domain" description="PAS" evidence="2">
    <location>
        <begin position="406"/>
        <end position="470"/>
    </location>
</feature>
<dbReference type="SUPFAM" id="SSF55785">
    <property type="entry name" value="PYP-like sensor domain (PAS domain)"/>
    <property type="match status" value="2"/>
</dbReference>
<dbReference type="InterPro" id="IPR001610">
    <property type="entry name" value="PAC"/>
</dbReference>
<dbReference type="InterPro" id="IPR052155">
    <property type="entry name" value="Biofilm_reg_signaling"/>
</dbReference>
<evidence type="ECO:0000313" key="6">
    <source>
        <dbReference type="EMBL" id="KYJ87503.1"/>
    </source>
</evidence>
<dbReference type="SUPFAM" id="SSF141868">
    <property type="entry name" value="EAL domain-like"/>
    <property type="match status" value="1"/>
</dbReference>
<dbReference type="NCBIfam" id="TIGR00254">
    <property type="entry name" value="GGDEF"/>
    <property type="match status" value="1"/>
</dbReference>
<dbReference type="CDD" id="cd01949">
    <property type="entry name" value="GGDEF"/>
    <property type="match status" value="1"/>
</dbReference>
<keyword evidence="7" id="KW-1185">Reference proteome</keyword>
<reference evidence="6 7" key="1">
    <citation type="submission" date="2015-11" db="EMBL/GenBank/DDBJ databases">
        <title>Draft genome of Sulfurovum riftiae 1812E, a member of the Epsilonproteobacteria isolated from the tube of the deep-sea hydrothermal vent tubewom Riftia pachyptila.</title>
        <authorList>
            <person name="Vetriani C."/>
            <person name="Giovannelli D."/>
        </authorList>
    </citation>
    <scope>NUCLEOTIDE SEQUENCE [LARGE SCALE GENOMIC DNA]</scope>
    <source>
        <strain evidence="6 7">1812E</strain>
    </source>
</reference>
<evidence type="ECO:0000259" key="3">
    <source>
        <dbReference type="PROSITE" id="PS50113"/>
    </source>
</evidence>
<proteinExistence type="predicted"/>
<keyword evidence="1" id="KW-0812">Transmembrane</keyword>
<evidence type="ECO:0000259" key="4">
    <source>
        <dbReference type="PROSITE" id="PS50883"/>
    </source>
</evidence>
<dbReference type="PROSITE" id="PS50883">
    <property type="entry name" value="EAL"/>
    <property type="match status" value="1"/>
</dbReference>
<dbReference type="Pfam" id="PF00990">
    <property type="entry name" value="GGDEF"/>
    <property type="match status" value="1"/>
</dbReference>
<evidence type="ECO:0000259" key="2">
    <source>
        <dbReference type="PROSITE" id="PS50112"/>
    </source>
</evidence>